<protein>
    <recommendedName>
        <fullName evidence="4">Big-1 domain-containing protein</fullName>
    </recommendedName>
</protein>
<dbReference type="SUPFAM" id="SSF49373">
    <property type="entry name" value="Invasin/intimin cell-adhesion fragments"/>
    <property type="match status" value="1"/>
</dbReference>
<dbReference type="Proteomes" id="UP000032702">
    <property type="component" value="Unassembled WGS sequence"/>
</dbReference>
<gene>
    <name evidence="2" type="ORF">STIAU_4844</name>
</gene>
<evidence type="ECO:0008006" key="4">
    <source>
        <dbReference type="Google" id="ProtNLM"/>
    </source>
</evidence>
<dbReference type="AlphaFoldDB" id="Q08PG5"/>
<name>Q08PG5_STIAD</name>
<feature type="region of interest" description="Disordered" evidence="1">
    <location>
        <begin position="304"/>
        <end position="327"/>
    </location>
</feature>
<evidence type="ECO:0000256" key="1">
    <source>
        <dbReference type="SAM" id="MobiDB-lite"/>
    </source>
</evidence>
<dbReference type="InterPro" id="IPR008964">
    <property type="entry name" value="Invasin/intimin_cell_adhesion"/>
</dbReference>
<dbReference type="PATRIC" id="fig|378806.16.peg.1125"/>
<evidence type="ECO:0000313" key="3">
    <source>
        <dbReference type="Proteomes" id="UP000032702"/>
    </source>
</evidence>
<dbReference type="Gene3D" id="2.60.40.10">
    <property type="entry name" value="Immunoglobulins"/>
    <property type="match status" value="2"/>
</dbReference>
<sequence length="556" mass="59379">MTQRGREAWAVLDWTHSGPGRWRTVGCAPVGRIPLPHRLETPQMRLGLASCVALASVFWVACEPPPPATLEFVDQTPAQPRLGEITTVRFRAVDSRGGPQAGTTVSFRLQPEVPGVTLSPTESSTNVGDGIASTQIIATGRVASAVVVATAGDKTAVSPAVSFAGANAHGKQFTFQCGEVAGSASGGVHAIGAYDETRYLIAGVKLRCTAHVADRNGDGLSGAQVSFITEAGTIGPSSTSITDVVGNAQVLYKTSYPLPVETDPGTFTWSPINDATHTGDYLAPLWMQPFIWTENPIRDYGIAINPQTPRPEPFRKDPLRPNRINNPRDNLVSMIAVTTGEEGYDDANNNGQFDSGEEFIDLTEPFVDSNDNGTWDTNERFVDTNANGKWDGKNGQFDASTLIWVQERILWTGWPHPMDRDLTPLNEVPVVRQLSPPAGTTVNVGHFAEVFSTFLLADPWFNGLARNANGDGCAGGAVGPVTVEPLPKGVAYTYPAFTVETYKIRDAHDLQADPPPNPFPAPGIAFDVNASCAYTGSPEEGHVVLIAAPPLKGLVQ</sequence>
<proteinExistence type="predicted"/>
<accession>Q08PG5</accession>
<reference evidence="2 3" key="1">
    <citation type="submission" date="2006-04" db="EMBL/GenBank/DDBJ databases">
        <authorList>
            <person name="Nierman W.C."/>
        </authorList>
    </citation>
    <scope>NUCLEOTIDE SEQUENCE [LARGE SCALE GENOMIC DNA]</scope>
    <source>
        <strain evidence="2 3">DW4/3-1</strain>
    </source>
</reference>
<organism evidence="2 3">
    <name type="scientific">Stigmatella aurantiaca (strain DW4/3-1)</name>
    <dbReference type="NCBI Taxonomy" id="378806"/>
    <lineage>
        <taxon>Bacteria</taxon>
        <taxon>Pseudomonadati</taxon>
        <taxon>Myxococcota</taxon>
        <taxon>Myxococcia</taxon>
        <taxon>Myxococcales</taxon>
        <taxon>Cystobacterineae</taxon>
        <taxon>Archangiaceae</taxon>
        <taxon>Stigmatella</taxon>
    </lineage>
</organism>
<evidence type="ECO:0000313" key="2">
    <source>
        <dbReference type="EMBL" id="EAU62371.1"/>
    </source>
</evidence>
<dbReference type="InterPro" id="IPR013783">
    <property type="entry name" value="Ig-like_fold"/>
</dbReference>
<dbReference type="EMBL" id="AAMD01000243">
    <property type="protein sequence ID" value="EAU62371.1"/>
    <property type="molecule type" value="Genomic_DNA"/>
</dbReference>
<comment type="caution">
    <text evidence="2">The sequence shown here is derived from an EMBL/GenBank/DDBJ whole genome shotgun (WGS) entry which is preliminary data.</text>
</comment>